<feature type="signal peptide" evidence="1">
    <location>
        <begin position="1"/>
        <end position="27"/>
    </location>
</feature>
<keyword evidence="1" id="KW-0732">Signal</keyword>
<gene>
    <name evidence="2" type="ORF">CLV55_10112</name>
</gene>
<accession>A0A328YXP2</accession>
<name>A0A328YXP2_9FLAO</name>
<evidence type="ECO:0000313" key="2">
    <source>
        <dbReference type="EMBL" id="RAR75317.1"/>
    </source>
</evidence>
<sequence>MQTKKKSISIQRLFVVVFMGFCSMLQAQVQNNDILYVSNNSSLYVESGNFAFGAGGQTQTTRTPSTHGIVIFAAGVSTSGASDSHYLDGYGSTLGTSAFLMPVGQSGIYAPIQITPSTNAGVAAAYYHSNAHNLSSEMDTGIYNVSYTEYWDVNGVNAALTLTWRTSSALSTLVSSLNNLTIVGYDGNKWVEIPSVVDATSILGGTSTIDSGSIHSSSAVNLSLYQAISLGSKGPTSCNPLVAFSGQTKTWNGSSWIGGTPSLSDAAIISAPYHAGSFSCNSLTLNADVTLDDNQYADIMYDVSGTGKIIMSSEASVVQHANGVGAPSIELTKRTRSVMRRYDYIYWGTPISGDFFAQLDGAQASTSNQSSAFDMKYKYVSGSGGGWQPLTAVETGKGFITRIKNQAPFTNTTNTDYINVKLTGVSNNGDVTVPITNNPTFPNGGTSHVLLANPYPCALDADKFLVENTSVDGVVYIWTSATPPGPNYSQADYIAYTRAGVVIPNNIAGTFMGKIASGQGFEVKSLTNSGSVTFTNCMRLTGNNNNFFKNSAMVTGTYDRFKLNMTGANGVYSQILIGYYPEATLGYDRMYDAGRNSVSTAQLYSIFPTDGRKLAINARPSFFDTDVVPLGVSKSTTNSESFTISLSDAEGIFTTNNVTIFLHDLDQNVYYNLANGPYTFTTASTALNNRFEVVYHDASLQNPSFEATQVNAVIKNEDLMVQANDTITELTVFDITGRKIIERMGDNSSLLHTPFHYPQSVYIAKVKLANGSQTTIKLINKN</sequence>
<keyword evidence="3" id="KW-1185">Reference proteome</keyword>
<organism evidence="2 3">
    <name type="scientific">Flavobacterium aciduliphilum</name>
    <dbReference type="NCBI Taxonomy" id="1101402"/>
    <lineage>
        <taxon>Bacteria</taxon>
        <taxon>Pseudomonadati</taxon>
        <taxon>Bacteroidota</taxon>
        <taxon>Flavobacteriia</taxon>
        <taxon>Flavobacteriales</taxon>
        <taxon>Flavobacteriaceae</taxon>
        <taxon>Flavobacterium</taxon>
    </lineage>
</organism>
<dbReference type="Proteomes" id="UP000248840">
    <property type="component" value="Unassembled WGS sequence"/>
</dbReference>
<comment type="caution">
    <text evidence="2">The sequence shown here is derived from an EMBL/GenBank/DDBJ whole genome shotgun (WGS) entry which is preliminary data.</text>
</comment>
<feature type="chain" id="PRO_5016360342" evidence="1">
    <location>
        <begin position="28"/>
        <end position="782"/>
    </location>
</feature>
<dbReference type="AlphaFoldDB" id="A0A328YXP2"/>
<evidence type="ECO:0000256" key="1">
    <source>
        <dbReference type="SAM" id="SignalP"/>
    </source>
</evidence>
<proteinExistence type="predicted"/>
<evidence type="ECO:0000313" key="3">
    <source>
        <dbReference type="Proteomes" id="UP000248840"/>
    </source>
</evidence>
<protein>
    <submittedName>
        <fullName evidence="2">Putative secreted protein (Por secretion system target)</fullName>
    </submittedName>
</protein>
<dbReference type="EMBL" id="QLSZ01000001">
    <property type="protein sequence ID" value="RAR75317.1"/>
    <property type="molecule type" value="Genomic_DNA"/>
</dbReference>
<reference evidence="2 3" key="1">
    <citation type="submission" date="2018-06" db="EMBL/GenBank/DDBJ databases">
        <title>Genomic Encyclopedia of Archaeal and Bacterial Type Strains, Phase II (KMG-II): from individual species to whole genera.</title>
        <authorList>
            <person name="Goeker M."/>
        </authorList>
    </citation>
    <scope>NUCLEOTIDE SEQUENCE [LARGE SCALE GENOMIC DNA]</scope>
    <source>
        <strain evidence="2 3">DSM 25663</strain>
    </source>
</reference>